<dbReference type="EMBL" id="CAMXCT020006526">
    <property type="protein sequence ID" value="CAL1168708.1"/>
    <property type="molecule type" value="Genomic_DNA"/>
</dbReference>
<dbReference type="AlphaFoldDB" id="A0A9P1DV02"/>
<sequence length="403" mass="45560">MPRHVVLHPSKFEYKSEVQYNQNKGNLNLYIYVPVTTSTISISLYDHHDWFSHDLVGKATFNPQTDCGNEEICAFRMRFHSSETIVEEVAWVDTRWIKGTQLRPEVEAANKRGIWVHYEEESREKSKYKLTSVKADAVDKELLFAKTGSVFPASLHGLHWMDQRGTSLKNGPYPEEPQYRQTCSLAADEVFLHFGEAAWNPATKCVTGVRQFGGGPLSGHWSWLDQGGQTSDQWTAGEGWNMKYDFCFRDEAMTYVDVLIRVSLSRAVADTLGLESMFPPHVEVTVPVWLNNVGMKKTAFGWDRVTTIGPSWLRNLIRHAFKSSVVQAVFGMGTGLGAGDFLSDGLECHYPLLQIVDGNGNRTKYFQDYLNYINQGTTCEASTFDCQKNRAPGTVVIGRLQKF</sequence>
<name>A0A9P1DV02_9DINO</name>
<reference evidence="2" key="2">
    <citation type="submission" date="2024-04" db="EMBL/GenBank/DDBJ databases">
        <authorList>
            <person name="Chen Y."/>
            <person name="Shah S."/>
            <person name="Dougan E. K."/>
            <person name="Thang M."/>
            <person name="Chan C."/>
        </authorList>
    </citation>
    <scope>NUCLEOTIDE SEQUENCE [LARGE SCALE GENOMIC DNA]</scope>
</reference>
<protein>
    <submittedName>
        <fullName evidence="1">Uncharacterized protein</fullName>
    </submittedName>
</protein>
<dbReference type="EMBL" id="CAMXCT010006526">
    <property type="protein sequence ID" value="CAI4015333.1"/>
    <property type="molecule type" value="Genomic_DNA"/>
</dbReference>
<evidence type="ECO:0000313" key="2">
    <source>
        <dbReference type="EMBL" id="CAL1168708.1"/>
    </source>
</evidence>
<dbReference type="OrthoDB" id="438769at2759"/>
<dbReference type="EMBL" id="CAMXCT030006526">
    <property type="protein sequence ID" value="CAL4802645.1"/>
    <property type="molecule type" value="Genomic_DNA"/>
</dbReference>
<evidence type="ECO:0000313" key="1">
    <source>
        <dbReference type="EMBL" id="CAI4015333.1"/>
    </source>
</evidence>
<reference evidence="1" key="1">
    <citation type="submission" date="2022-10" db="EMBL/GenBank/DDBJ databases">
        <authorList>
            <person name="Chen Y."/>
            <person name="Dougan E. K."/>
            <person name="Chan C."/>
            <person name="Rhodes N."/>
            <person name="Thang M."/>
        </authorList>
    </citation>
    <scope>NUCLEOTIDE SEQUENCE</scope>
</reference>
<gene>
    <name evidence="1" type="ORF">C1SCF055_LOCUS40167</name>
</gene>
<comment type="caution">
    <text evidence="1">The sequence shown here is derived from an EMBL/GenBank/DDBJ whole genome shotgun (WGS) entry which is preliminary data.</text>
</comment>
<dbReference type="Proteomes" id="UP001152797">
    <property type="component" value="Unassembled WGS sequence"/>
</dbReference>
<accession>A0A9P1DV02</accession>
<organism evidence="1">
    <name type="scientific">Cladocopium goreaui</name>
    <dbReference type="NCBI Taxonomy" id="2562237"/>
    <lineage>
        <taxon>Eukaryota</taxon>
        <taxon>Sar</taxon>
        <taxon>Alveolata</taxon>
        <taxon>Dinophyceae</taxon>
        <taxon>Suessiales</taxon>
        <taxon>Symbiodiniaceae</taxon>
        <taxon>Cladocopium</taxon>
    </lineage>
</organism>
<keyword evidence="3" id="KW-1185">Reference proteome</keyword>
<evidence type="ECO:0000313" key="3">
    <source>
        <dbReference type="Proteomes" id="UP001152797"/>
    </source>
</evidence>
<proteinExistence type="predicted"/>